<feature type="domain" description="RNA polymerase sigma-70 region 2" evidence="6">
    <location>
        <begin position="9"/>
        <end position="77"/>
    </location>
</feature>
<dbReference type="Gene3D" id="1.10.1740.10">
    <property type="match status" value="1"/>
</dbReference>
<dbReference type="InterPro" id="IPR014284">
    <property type="entry name" value="RNA_pol_sigma-70_dom"/>
</dbReference>
<dbReference type="InterPro" id="IPR039425">
    <property type="entry name" value="RNA_pol_sigma-70-like"/>
</dbReference>
<reference evidence="8 9" key="1">
    <citation type="submission" date="2024-03" db="EMBL/GenBank/DDBJ databases">
        <title>Mouse gut bacterial collection (mGBC) of GemPharmatech.</title>
        <authorList>
            <person name="He Y."/>
            <person name="Dong L."/>
            <person name="Wu D."/>
            <person name="Gao X."/>
            <person name="Lin Z."/>
        </authorList>
    </citation>
    <scope>NUCLEOTIDE SEQUENCE [LARGE SCALE GENOMIC DNA]</scope>
    <source>
        <strain evidence="8 9">54-13</strain>
    </source>
</reference>
<dbReference type="NCBIfam" id="TIGR02937">
    <property type="entry name" value="sigma70-ECF"/>
    <property type="match status" value="1"/>
</dbReference>
<evidence type="ECO:0000256" key="1">
    <source>
        <dbReference type="ARBA" id="ARBA00010641"/>
    </source>
</evidence>
<dbReference type="InterPro" id="IPR013325">
    <property type="entry name" value="RNA_pol_sigma_r2"/>
</dbReference>
<evidence type="ECO:0000259" key="6">
    <source>
        <dbReference type="Pfam" id="PF04542"/>
    </source>
</evidence>
<dbReference type="InterPro" id="IPR036388">
    <property type="entry name" value="WH-like_DNA-bd_sf"/>
</dbReference>
<dbReference type="Proteomes" id="UP001565200">
    <property type="component" value="Unassembled WGS sequence"/>
</dbReference>
<keyword evidence="9" id="KW-1185">Reference proteome</keyword>
<dbReference type="InterPro" id="IPR013324">
    <property type="entry name" value="RNA_pol_sigma_r3/r4-like"/>
</dbReference>
<comment type="caution">
    <text evidence="8">The sequence shown here is derived from an EMBL/GenBank/DDBJ whole genome shotgun (WGS) entry which is preliminary data.</text>
</comment>
<dbReference type="PANTHER" id="PTHR43133">
    <property type="entry name" value="RNA POLYMERASE ECF-TYPE SIGMA FACTO"/>
    <property type="match status" value="1"/>
</dbReference>
<evidence type="ECO:0000259" key="7">
    <source>
        <dbReference type="Pfam" id="PF08281"/>
    </source>
</evidence>
<dbReference type="RefSeq" id="WP_121697852.1">
    <property type="nucleotide sequence ID" value="NZ_JBCLPP010000001.1"/>
</dbReference>
<dbReference type="EMBL" id="JBCLPP010000001">
    <property type="protein sequence ID" value="MEY8244044.1"/>
    <property type="molecule type" value="Genomic_DNA"/>
</dbReference>
<dbReference type="InterPro" id="IPR007627">
    <property type="entry name" value="RNA_pol_sigma70_r2"/>
</dbReference>
<keyword evidence="4" id="KW-0238">DNA-binding</keyword>
<gene>
    <name evidence="8" type="ORF">AAK873_00255</name>
</gene>
<dbReference type="InterPro" id="IPR013249">
    <property type="entry name" value="RNA_pol_sigma70_r4_t2"/>
</dbReference>
<keyword evidence="3" id="KW-0731">Sigma factor</keyword>
<evidence type="ECO:0000256" key="4">
    <source>
        <dbReference type="ARBA" id="ARBA00023125"/>
    </source>
</evidence>
<sequence>MDLSSFKRLVLAHYRSMYRVAYAILRDSDDSQDAVQDAVTRLWEKRHELTDISDHEAFCITAVKRRCIDMLRQRQRTMEEMPTSLEHLEDGTDTAQAIESRDTLARVNELMDALPEQQREVLRLRSWGGCSVQEIAEITGLSCDNARKVLSRARQKLKELYNRKK</sequence>
<protein>
    <submittedName>
        <fullName evidence="8">Sigma-70 family RNA polymerase sigma factor</fullName>
    </submittedName>
</protein>
<keyword evidence="2" id="KW-0805">Transcription regulation</keyword>
<organism evidence="8 9">
    <name type="scientific">Heminiphilus faecis</name>
    <dbReference type="NCBI Taxonomy" id="2601703"/>
    <lineage>
        <taxon>Bacteria</taxon>
        <taxon>Pseudomonadati</taxon>
        <taxon>Bacteroidota</taxon>
        <taxon>Bacteroidia</taxon>
        <taxon>Bacteroidales</taxon>
        <taxon>Muribaculaceae</taxon>
        <taxon>Heminiphilus</taxon>
    </lineage>
</organism>
<feature type="domain" description="RNA polymerase sigma factor 70 region 4 type 2" evidence="7">
    <location>
        <begin position="106"/>
        <end position="157"/>
    </location>
</feature>
<proteinExistence type="inferred from homology"/>
<dbReference type="SUPFAM" id="SSF88659">
    <property type="entry name" value="Sigma3 and sigma4 domains of RNA polymerase sigma factors"/>
    <property type="match status" value="1"/>
</dbReference>
<dbReference type="Gene3D" id="1.10.10.10">
    <property type="entry name" value="Winged helix-like DNA-binding domain superfamily/Winged helix DNA-binding domain"/>
    <property type="match status" value="1"/>
</dbReference>
<keyword evidence="5" id="KW-0804">Transcription</keyword>
<dbReference type="Pfam" id="PF04542">
    <property type="entry name" value="Sigma70_r2"/>
    <property type="match status" value="1"/>
</dbReference>
<dbReference type="PANTHER" id="PTHR43133:SF8">
    <property type="entry name" value="RNA POLYMERASE SIGMA FACTOR HI_1459-RELATED"/>
    <property type="match status" value="1"/>
</dbReference>
<evidence type="ECO:0000256" key="5">
    <source>
        <dbReference type="ARBA" id="ARBA00023163"/>
    </source>
</evidence>
<accession>A0ABV4CVC3</accession>
<dbReference type="SUPFAM" id="SSF88946">
    <property type="entry name" value="Sigma2 domain of RNA polymerase sigma factors"/>
    <property type="match status" value="1"/>
</dbReference>
<comment type="similarity">
    <text evidence="1">Belongs to the sigma-70 factor family. ECF subfamily.</text>
</comment>
<name>A0ABV4CVC3_9BACT</name>
<evidence type="ECO:0000256" key="3">
    <source>
        <dbReference type="ARBA" id="ARBA00023082"/>
    </source>
</evidence>
<evidence type="ECO:0000256" key="2">
    <source>
        <dbReference type="ARBA" id="ARBA00023015"/>
    </source>
</evidence>
<evidence type="ECO:0000313" key="8">
    <source>
        <dbReference type="EMBL" id="MEY8244044.1"/>
    </source>
</evidence>
<dbReference type="Pfam" id="PF08281">
    <property type="entry name" value="Sigma70_r4_2"/>
    <property type="match status" value="1"/>
</dbReference>
<dbReference type="CDD" id="cd06171">
    <property type="entry name" value="Sigma70_r4"/>
    <property type="match status" value="1"/>
</dbReference>
<evidence type="ECO:0000313" key="9">
    <source>
        <dbReference type="Proteomes" id="UP001565200"/>
    </source>
</evidence>